<protein>
    <submittedName>
        <fullName evidence="5">Rho-related GTP-binding protein RhoU-like</fullName>
    </submittedName>
</protein>
<dbReference type="GO" id="GO:0007264">
    <property type="term" value="P:small GTPase-mediated signal transduction"/>
    <property type="evidence" value="ECO:0007669"/>
    <property type="project" value="InterPro"/>
</dbReference>
<dbReference type="KEGG" id="pvt:110075667"/>
<dbReference type="SMART" id="SM00174">
    <property type="entry name" value="RHO"/>
    <property type="match status" value="1"/>
</dbReference>
<dbReference type="CDD" id="cd04130">
    <property type="entry name" value="Wrch_1"/>
    <property type="match status" value="1"/>
</dbReference>
<dbReference type="InterPro" id="IPR005225">
    <property type="entry name" value="Small_GTP-bd"/>
</dbReference>
<accession>A0A6J0T6V6</accession>
<dbReference type="PROSITE" id="PS51421">
    <property type="entry name" value="RAS"/>
    <property type="match status" value="1"/>
</dbReference>
<dbReference type="InterPro" id="IPR003578">
    <property type="entry name" value="Small_GTPase_Rho"/>
</dbReference>
<dbReference type="GO" id="GO:0003924">
    <property type="term" value="F:GTPase activity"/>
    <property type="evidence" value="ECO:0007669"/>
    <property type="project" value="InterPro"/>
</dbReference>
<dbReference type="NCBIfam" id="TIGR00231">
    <property type="entry name" value="small_GTP"/>
    <property type="match status" value="1"/>
</dbReference>
<dbReference type="Pfam" id="PF00071">
    <property type="entry name" value="Ras"/>
    <property type="match status" value="1"/>
</dbReference>
<feature type="compositionally biased region" description="Low complexity" evidence="3">
    <location>
        <begin position="45"/>
        <end position="68"/>
    </location>
</feature>
<dbReference type="PRINTS" id="PR00449">
    <property type="entry name" value="RASTRNSFRMNG"/>
</dbReference>
<dbReference type="GO" id="GO:0046872">
    <property type="term" value="F:metal ion binding"/>
    <property type="evidence" value="ECO:0007669"/>
    <property type="project" value="UniProtKB-KW"/>
</dbReference>
<dbReference type="AlphaFoldDB" id="A0A6J0T6V6"/>
<dbReference type="PROSITE" id="PS51419">
    <property type="entry name" value="RAB"/>
    <property type="match status" value="1"/>
</dbReference>
<dbReference type="SMART" id="SM00176">
    <property type="entry name" value="RAN"/>
    <property type="match status" value="1"/>
</dbReference>
<dbReference type="SMART" id="SM00175">
    <property type="entry name" value="RAB"/>
    <property type="match status" value="1"/>
</dbReference>
<dbReference type="GO" id="GO:0008360">
    <property type="term" value="P:regulation of cell shape"/>
    <property type="evidence" value="ECO:0007669"/>
    <property type="project" value="UniProtKB-ARBA"/>
</dbReference>
<dbReference type="GO" id="GO:0005525">
    <property type="term" value="F:GTP binding"/>
    <property type="evidence" value="ECO:0007669"/>
    <property type="project" value="UniProtKB-KW"/>
</dbReference>
<gene>
    <name evidence="5" type="primary">LOC110075667</name>
</gene>
<dbReference type="GeneID" id="110075667"/>
<dbReference type="GO" id="GO:0007010">
    <property type="term" value="P:cytoskeleton organization"/>
    <property type="evidence" value="ECO:0007669"/>
    <property type="project" value="UniProtKB-ARBA"/>
</dbReference>
<dbReference type="SMART" id="SM00173">
    <property type="entry name" value="RAS"/>
    <property type="match status" value="1"/>
</dbReference>
<organism evidence="4 5">
    <name type="scientific">Pogona vitticeps</name>
    <name type="common">central bearded dragon</name>
    <dbReference type="NCBI Taxonomy" id="103695"/>
    <lineage>
        <taxon>Eukaryota</taxon>
        <taxon>Metazoa</taxon>
        <taxon>Chordata</taxon>
        <taxon>Craniata</taxon>
        <taxon>Vertebrata</taxon>
        <taxon>Euteleostomi</taxon>
        <taxon>Lepidosauria</taxon>
        <taxon>Squamata</taxon>
        <taxon>Bifurcata</taxon>
        <taxon>Unidentata</taxon>
        <taxon>Episquamata</taxon>
        <taxon>Toxicofera</taxon>
        <taxon>Iguania</taxon>
        <taxon>Acrodonta</taxon>
        <taxon>Agamidae</taxon>
        <taxon>Amphibolurinae</taxon>
        <taxon>Pogona</taxon>
    </lineage>
</organism>
<keyword evidence="2" id="KW-0342">GTP-binding</keyword>
<dbReference type="Proteomes" id="UP001652642">
    <property type="component" value="Chromosome 9"/>
</dbReference>
<dbReference type="SUPFAM" id="SSF52540">
    <property type="entry name" value="P-loop containing nucleoside triphosphate hydrolases"/>
    <property type="match status" value="1"/>
</dbReference>
<dbReference type="InterPro" id="IPR027417">
    <property type="entry name" value="P-loop_NTPase"/>
</dbReference>
<evidence type="ECO:0000256" key="2">
    <source>
        <dbReference type="ARBA" id="ARBA00023134"/>
    </source>
</evidence>
<evidence type="ECO:0000256" key="1">
    <source>
        <dbReference type="ARBA" id="ARBA00022741"/>
    </source>
</evidence>
<dbReference type="InParanoid" id="A0A6J0T6V6"/>
<dbReference type="RefSeq" id="XP_020642775.2">
    <property type="nucleotide sequence ID" value="XM_020787116.2"/>
</dbReference>
<dbReference type="PROSITE" id="PS51420">
    <property type="entry name" value="RHO"/>
    <property type="match status" value="1"/>
</dbReference>
<proteinExistence type="predicted"/>
<evidence type="ECO:0000313" key="5">
    <source>
        <dbReference type="RefSeq" id="XP_020642775.2"/>
    </source>
</evidence>
<feature type="region of interest" description="Disordered" evidence="3">
    <location>
        <begin position="1"/>
        <end position="126"/>
    </location>
</feature>
<dbReference type="PANTHER" id="PTHR24072">
    <property type="entry name" value="RHO FAMILY GTPASE"/>
    <property type="match status" value="1"/>
</dbReference>
<dbReference type="OrthoDB" id="8830751at2759"/>
<keyword evidence="4" id="KW-1185">Reference proteome</keyword>
<feature type="compositionally biased region" description="Gly residues" evidence="3">
    <location>
        <begin position="12"/>
        <end position="22"/>
    </location>
</feature>
<evidence type="ECO:0000313" key="4">
    <source>
        <dbReference type="Proteomes" id="UP001652642"/>
    </source>
</evidence>
<name>A0A6J0T6V6_9SAUR</name>
<sequence>MRCHDPDLGKVTCGGDGGGGEGRTAKERSRRLLFQRRCTAPPLQPRGRSLPGRGRGQAVEVRSPVGPSVGPPASLPVGEPASEHRRSGSSAPRRGSPMPPQEDAPPGGFAALPPVPPHRPRPGRGLLGQETLRSLECVLLGDGAVGKTSLALSYSTNGFPARYVPTALDRFSAIVQVDDTPIRLQLSDTAGQDEFDTLRRVCYPKADVILLCFSVVAPTSFQNVADKWYPEVRRHCPATPVLLVGTQSDLRQDVKVLIALSRHREKPVPSAAARSLSLKLGMVGYLECSALTQHNLKEVFDTAIAAGLWHAEHPGTKVRRRSPISCFRTLSKAWWKKCICVR</sequence>
<dbReference type="InterPro" id="IPR001806">
    <property type="entry name" value="Small_GTPase"/>
</dbReference>
<dbReference type="GO" id="GO:0005886">
    <property type="term" value="C:plasma membrane"/>
    <property type="evidence" value="ECO:0007669"/>
    <property type="project" value="UniProtKB-SubCell"/>
</dbReference>
<keyword evidence="1" id="KW-0547">Nucleotide-binding</keyword>
<dbReference type="Gene3D" id="3.40.50.300">
    <property type="entry name" value="P-loop containing nucleotide triphosphate hydrolases"/>
    <property type="match status" value="1"/>
</dbReference>
<reference evidence="5" key="1">
    <citation type="submission" date="2025-08" db="UniProtKB">
        <authorList>
            <consortium name="RefSeq"/>
        </authorList>
    </citation>
    <scope>IDENTIFICATION</scope>
</reference>
<evidence type="ECO:0000256" key="3">
    <source>
        <dbReference type="SAM" id="MobiDB-lite"/>
    </source>
</evidence>